<gene>
    <name evidence="1" type="ORF">CM240_3142</name>
</gene>
<dbReference type="SUPFAM" id="SSF51658">
    <property type="entry name" value="Xylose isomerase-like"/>
    <property type="match status" value="1"/>
</dbReference>
<dbReference type="OrthoDB" id="1890113at2"/>
<sequence>MSKFSIGMFAAYNEKKFKRDFRDDFFGLEICLFENEEDIDKIKELSESKNIKYGIHFPLRAGIYPLRDPQFLTLNEETKNEVYKIIEDELNYIHKKDLKPEYILFHFPKPAILKESFNLENWRFYDRSEYCYEDEYSFDNFKNNIEKLFKWLLIKSREYNFTPVLELDALNKYITDSKFLEELLEKYNEIKLCLDTGRLHAQHINDKDFNEIDIIKRFSKYTKVIHLWNVQVEGDSDSSHYPALPTLREEDGWAPIEKYLNIIKEENRDIIVLFEHRSEKVNDEELESCYQWIRNILR</sequence>
<accession>W6S2W8</accession>
<name>W6S2W8_9CLOT</name>
<dbReference type="KEGG" id="clt:CM240_3142"/>
<dbReference type="EMBL" id="HG917869">
    <property type="protein sequence ID" value="CDM70259.1"/>
    <property type="molecule type" value="Genomic_DNA"/>
</dbReference>
<reference evidence="1 2" key="1">
    <citation type="submission" date="2013-11" db="EMBL/GenBank/DDBJ databases">
        <title>Complete genome sequence of Clostridum sp. M2/40.</title>
        <authorList>
            <person name="Wibberg D."/>
            <person name="Puehler A."/>
            <person name="Schlueter A."/>
        </authorList>
    </citation>
    <scope>NUCLEOTIDE SEQUENCE [LARGE SCALE GENOMIC DNA]</scope>
    <source>
        <strain evidence="2">M2/40</strain>
    </source>
</reference>
<dbReference type="PATRIC" id="fig|1216932.3.peg.3110"/>
<dbReference type="STRING" id="1216932.CM240_3142"/>
<evidence type="ECO:0000313" key="1">
    <source>
        <dbReference type="EMBL" id="CDM70259.1"/>
    </source>
</evidence>
<evidence type="ECO:0000313" key="2">
    <source>
        <dbReference type="Proteomes" id="UP000019426"/>
    </source>
</evidence>
<dbReference type="AlphaFoldDB" id="W6S2W8"/>
<dbReference type="RefSeq" id="WP_044040399.1">
    <property type="nucleotide sequence ID" value="NZ_HG917869.1"/>
</dbReference>
<proteinExistence type="predicted"/>
<dbReference type="Proteomes" id="UP000019426">
    <property type="component" value="Chromosome M2/40_rep2"/>
</dbReference>
<protein>
    <recommendedName>
        <fullName evidence="3">Xylose isomerase-like TIM barrel domain-containing protein</fullName>
    </recommendedName>
</protein>
<keyword evidence="2" id="KW-1185">Reference proteome</keyword>
<organism evidence="1 2">
    <name type="scientific">Clostridium bornimense</name>
    <dbReference type="NCBI Taxonomy" id="1216932"/>
    <lineage>
        <taxon>Bacteria</taxon>
        <taxon>Bacillati</taxon>
        <taxon>Bacillota</taxon>
        <taxon>Clostridia</taxon>
        <taxon>Eubacteriales</taxon>
        <taxon>Clostridiaceae</taxon>
        <taxon>Clostridium</taxon>
    </lineage>
</organism>
<dbReference type="InterPro" id="IPR036237">
    <property type="entry name" value="Xyl_isomerase-like_sf"/>
</dbReference>
<dbReference type="Gene3D" id="3.20.20.150">
    <property type="entry name" value="Divalent-metal-dependent TIM barrel enzymes"/>
    <property type="match status" value="1"/>
</dbReference>
<evidence type="ECO:0008006" key="3">
    <source>
        <dbReference type="Google" id="ProtNLM"/>
    </source>
</evidence>
<dbReference type="eggNOG" id="COG1082">
    <property type="taxonomic scope" value="Bacteria"/>
</dbReference>
<dbReference type="HOGENOM" id="CLU_081219_0_0_9"/>